<dbReference type="NCBIfam" id="TIGR00229">
    <property type="entry name" value="sensory_box"/>
    <property type="match status" value="2"/>
</dbReference>
<dbReference type="Gene3D" id="3.30.565.10">
    <property type="entry name" value="Histidine kinase-like ATPase, C-terminal domain"/>
    <property type="match status" value="1"/>
</dbReference>
<dbReference type="Proteomes" id="UP000488299">
    <property type="component" value="Unassembled WGS sequence"/>
</dbReference>
<dbReference type="Pfam" id="PF08447">
    <property type="entry name" value="PAS_3"/>
    <property type="match status" value="1"/>
</dbReference>
<dbReference type="CDD" id="cd00082">
    <property type="entry name" value="HisKA"/>
    <property type="match status" value="1"/>
</dbReference>
<dbReference type="InterPro" id="IPR004358">
    <property type="entry name" value="Sig_transdc_His_kin-like_C"/>
</dbReference>
<dbReference type="InterPro" id="IPR013655">
    <property type="entry name" value="PAS_fold_3"/>
</dbReference>
<evidence type="ECO:0000256" key="4">
    <source>
        <dbReference type="ARBA" id="ARBA00022679"/>
    </source>
</evidence>
<dbReference type="PROSITE" id="PS50113">
    <property type="entry name" value="PAC"/>
    <property type="match status" value="2"/>
</dbReference>
<dbReference type="Pfam" id="PF00512">
    <property type="entry name" value="HisKA"/>
    <property type="match status" value="1"/>
</dbReference>
<feature type="domain" description="PAS" evidence="9">
    <location>
        <begin position="825"/>
        <end position="895"/>
    </location>
</feature>
<dbReference type="SUPFAM" id="SSF47384">
    <property type="entry name" value="Homodimeric domain of signal transducing histidine kinase"/>
    <property type="match status" value="1"/>
</dbReference>
<dbReference type="SMART" id="SM00387">
    <property type="entry name" value="HATPase_c"/>
    <property type="match status" value="1"/>
</dbReference>
<dbReference type="PANTHER" id="PTHR43547:SF2">
    <property type="entry name" value="HYBRID SIGNAL TRANSDUCTION HISTIDINE KINASE C"/>
    <property type="match status" value="1"/>
</dbReference>
<evidence type="ECO:0000259" key="9">
    <source>
        <dbReference type="PROSITE" id="PS50112"/>
    </source>
</evidence>
<dbReference type="Pfam" id="PF00072">
    <property type="entry name" value="Response_reg"/>
    <property type="match status" value="1"/>
</dbReference>
<dbReference type="PROSITE" id="PS50109">
    <property type="entry name" value="HIS_KIN"/>
    <property type="match status" value="1"/>
</dbReference>
<dbReference type="InterPro" id="IPR000014">
    <property type="entry name" value="PAS"/>
</dbReference>
<dbReference type="SUPFAM" id="SSF55874">
    <property type="entry name" value="ATPase domain of HSP90 chaperone/DNA topoisomerase II/histidine kinase"/>
    <property type="match status" value="1"/>
</dbReference>
<evidence type="ECO:0000256" key="6">
    <source>
        <dbReference type="PROSITE-ProRule" id="PRU00169"/>
    </source>
</evidence>
<dbReference type="InterPro" id="IPR000700">
    <property type="entry name" value="PAS-assoc_C"/>
</dbReference>
<dbReference type="PRINTS" id="PR00344">
    <property type="entry name" value="BCTRLSENSOR"/>
</dbReference>
<dbReference type="SMART" id="SM00086">
    <property type="entry name" value="PAC"/>
    <property type="match status" value="2"/>
</dbReference>
<dbReference type="InterPro" id="IPR005467">
    <property type="entry name" value="His_kinase_dom"/>
</dbReference>
<comment type="catalytic activity">
    <reaction evidence="1">
        <text>ATP + protein L-histidine = ADP + protein N-phospho-L-histidine.</text>
        <dbReference type="EC" id="2.7.13.3"/>
    </reaction>
</comment>
<proteinExistence type="predicted"/>
<dbReference type="InterPro" id="IPR003018">
    <property type="entry name" value="GAF"/>
</dbReference>
<dbReference type="SUPFAM" id="SSF52172">
    <property type="entry name" value="CheY-like"/>
    <property type="match status" value="1"/>
</dbReference>
<evidence type="ECO:0000259" key="7">
    <source>
        <dbReference type="PROSITE" id="PS50109"/>
    </source>
</evidence>
<dbReference type="Gene3D" id="3.30.450.20">
    <property type="entry name" value="PAS domain"/>
    <property type="match status" value="6"/>
</dbReference>
<dbReference type="InterPro" id="IPR013656">
    <property type="entry name" value="PAS_4"/>
</dbReference>
<evidence type="ECO:0000259" key="8">
    <source>
        <dbReference type="PROSITE" id="PS50110"/>
    </source>
</evidence>
<dbReference type="InterPro" id="IPR029016">
    <property type="entry name" value="GAF-like_dom_sf"/>
</dbReference>
<evidence type="ECO:0000256" key="2">
    <source>
        <dbReference type="ARBA" id="ARBA00012438"/>
    </source>
</evidence>
<dbReference type="Gene3D" id="1.10.287.130">
    <property type="match status" value="1"/>
</dbReference>
<name>A0A7J5TTX1_9BACT</name>
<dbReference type="Pfam" id="PF02518">
    <property type="entry name" value="HATPase_c"/>
    <property type="match status" value="1"/>
</dbReference>
<dbReference type="SMART" id="SM00448">
    <property type="entry name" value="REC"/>
    <property type="match status" value="1"/>
</dbReference>
<dbReference type="SMART" id="SM00091">
    <property type="entry name" value="PAS"/>
    <property type="match status" value="3"/>
</dbReference>
<evidence type="ECO:0000256" key="3">
    <source>
        <dbReference type="ARBA" id="ARBA00022553"/>
    </source>
</evidence>
<evidence type="ECO:0000259" key="10">
    <source>
        <dbReference type="PROSITE" id="PS50113"/>
    </source>
</evidence>
<dbReference type="SUPFAM" id="SSF55781">
    <property type="entry name" value="GAF domain-like"/>
    <property type="match status" value="1"/>
</dbReference>
<dbReference type="Pfam" id="PF08448">
    <property type="entry name" value="PAS_4"/>
    <property type="match status" value="1"/>
</dbReference>
<dbReference type="InterPro" id="IPR036890">
    <property type="entry name" value="HATPase_C_sf"/>
</dbReference>
<dbReference type="EMBL" id="WELI01000011">
    <property type="protein sequence ID" value="KAB7727317.1"/>
    <property type="molecule type" value="Genomic_DNA"/>
</dbReference>
<evidence type="ECO:0000256" key="1">
    <source>
        <dbReference type="ARBA" id="ARBA00000085"/>
    </source>
</evidence>
<keyword evidence="12" id="KW-1185">Reference proteome</keyword>
<dbReference type="PROSITE" id="PS50112">
    <property type="entry name" value="PAS"/>
    <property type="match status" value="1"/>
</dbReference>
<feature type="domain" description="Histidine kinase" evidence="7">
    <location>
        <begin position="961"/>
        <end position="1184"/>
    </location>
</feature>
<dbReference type="SUPFAM" id="SSF55785">
    <property type="entry name" value="PYP-like sensor domain (PAS domain)"/>
    <property type="match status" value="5"/>
</dbReference>
<evidence type="ECO:0000313" key="12">
    <source>
        <dbReference type="Proteomes" id="UP000488299"/>
    </source>
</evidence>
<dbReference type="Pfam" id="PF01590">
    <property type="entry name" value="GAF"/>
    <property type="match status" value="1"/>
</dbReference>
<dbReference type="Gene3D" id="3.40.50.2300">
    <property type="match status" value="1"/>
</dbReference>
<keyword evidence="4" id="KW-0808">Transferase</keyword>
<protein>
    <recommendedName>
        <fullName evidence="2">histidine kinase</fullName>
        <ecNumber evidence="2">2.7.13.3</ecNumber>
    </recommendedName>
</protein>
<keyword evidence="5" id="KW-0418">Kinase</keyword>
<reference evidence="11 12" key="1">
    <citation type="submission" date="2019-10" db="EMBL/GenBank/DDBJ databases">
        <title>Rudanella paleaurantiibacter sp. nov., isolated from sludge.</title>
        <authorList>
            <person name="Xu S.Q."/>
        </authorList>
    </citation>
    <scope>NUCLEOTIDE SEQUENCE [LARGE SCALE GENOMIC DNA]</scope>
    <source>
        <strain evidence="11 12">HX-22-17</strain>
    </source>
</reference>
<feature type="domain" description="PAC" evidence="10">
    <location>
        <begin position="898"/>
        <end position="950"/>
    </location>
</feature>
<feature type="modified residue" description="4-aspartylphosphate" evidence="6">
    <location>
        <position position="1254"/>
    </location>
</feature>
<dbReference type="Pfam" id="PF13188">
    <property type="entry name" value="PAS_8"/>
    <property type="match status" value="1"/>
</dbReference>
<dbReference type="InterPro" id="IPR003661">
    <property type="entry name" value="HisK_dim/P_dom"/>
</dbReference>
<dbReference type="InterPro" id="IPR003594">
    <property type="entry name" value="HATPase_dom"/>
</dbReference>
<dbReference type="GO" id="GO:0000155">
    <property type="term" value="F:phosphorelay sensor kinase activity"/>
    <property type="evidence" value="ECO:0007669"/>
    <property type="project" value="InterPro"/>
</dbReference>
<evidence type="ECO:0000313" key="11">
    <source>
        <dbReference type="EMBL" id="KAB7727317.1"/>
    </source>
</evidence>
<dbReference type="CDD" id="cd00130">
    <property type="entry name" value="PAS"/>
    <property type="match status" value="2"/>
</dbReference>
<dbReference type="PANTHER" id="PTHR43547">
    <property type="entry name" value="TWO-COMPONENT HISTIDINE KINASE"/>
    <property type="match status" value="1"/>
</dbReference>
<dbReference type="FunFam" id="3.30.565.10:FF:000006">
    <property type="entry name" value="Sensor histidine kinase WalK"/>
    <property type="match status" value="1"/>
</dbReference>
<dbReference type="SMART" id="SM00388">
    <property type="entry name" value="HisKA"/>
    <property type="match status" value="1"/>
</dbReference>
<dbReference type="EC" id="2.7.13.3" evidence="2"/>
<dbReference type="InterPro" id="IPR036097">
    <property type="entry name" value="HisK_dim/P_sf"/>
</dbReference>
<keyword evidence="3 6" id="KW-0597">Phosphoprotein</keyword>
<accession>A0A7J5TTX1</accession>
<organism evidence="11 12">
    <name type="scientific">Rudanella paleaurantiibacter</name>
    <dbReference type="NCBI Taxonomy" id="2614655"/>
    <lineage>
        <taxon>Bacteria</taxon>
        <taxon>Pseudomonadati</taxon>
        <taxon>Bacteroidota</taxon>
        <taxon>Cytophagia</taxon>
        <taxon>Cytophagales</taxon>
        <taxon>Cytophagaceae</taxon>
        <taxon>Rudanella</taxon>
    </lineage>
</organism>
<dbReference type="CDD" id="cd17580">
    <property type="entry name" value="REC_2_DhkD-like"/>
    <property type="match status" value="1"/>
</dbReference>
<sequence length="1323" mass="146938">MPSTSTPYPSLSVDECQLVMSSLANAVWEADSAGKVRTDAPSWRAYTGQSVANWLRDGWLGTVHPNDRPVVEGDWKQAIRKGTPLSMQVRVTGRDGDWHWIHLHATPVADAAGVIQKWLGLAIDISETKKSEKASDRQRLRLEGKLTQQTAEVEAGQRLLNATLDSSLDMIQVFEAVRNEQGVIVDFIWVLLNHAAETFYGPVIGKRLLEENPGVVKEGIFETFCRVVQTGEPDQSERHYTHEQFNGWFLQSTVKLNDGVATTTANITDPKEAEEQLRRNEMFLQSVIDSSLDIIQVFNAVTNEQGTITDFVWVMNNSKAQVQNGDVLGKSLLTVNPGVRESGIFDRMVEVVQTGHPFEQELHYTHEQFDGWFYQALVKTDGGVAMTTRDITRTKLAEQAVFKSRELLHATINSSLDRIHVLEAIRDEKKEIIDFRWILMNETARQKYGDYEGKRLRETHPGVVPSGIFSLFCDVVESGQPQTYEMYYDHEGVDAWLHQRVVKLGDGIANATTDITERKRAEAEIHRLNHEIAQRASDRYYSIFNSISEGFCIIELLYNTEGSAIDYQFIEVNPVFEKQTGLREVVGKRGGQLTPGLEHYWVAYYDRVAQTGEPADVEDYHAATNRWYVANASRVGGAGSRQVAIVFRDITELKRREQAQAYLLALNDTFRSVADPMAIEQTVTEVAMAHFGADRCYYASIEGAYATIQCDASSADLPSVAGTYPLEQFAIFKKVVDNGGPIVVEDTAKTDVLDDPLLDICRQLQVVSFINIPVIKQNRAVGIFSLVQSTPRKWTEAEVELVIETAERTWLGVERAKAQRELVRSEAQLQAIFERAQVGMSEIDASGRFTRVNSNLCQLLGHSREELLALTVADVTYPDDVAASRKALHHLIRTGEAVTLDKRYVRSDGQQVWANSSVSRLPSAQGSPPTFLAITVDLTQRRLAQEALRKADARKDEFLAMLAHELRNPMATIRNGLQIQDLTTKPGEIAHETVAMMNRQTDHLVRMVDDLLDVSRISQGKIELKTERVDLVKLVQEAAKSMEPQFREGGKSLTISVPATPIELEGDATRLNQVITNLLTNGLRYTGPKGIVSVTVSQQKQPTGPPEAVIQVADNGIGLAAEQLSAVFELFVQVDHSLDRSHGGLGLGLTLVRQLVQQHGGRVEAQSAGLGQGSTFSVYLPTLPAQPSAPPLPTQTAPEPVVNRRILVVDDNTDSAFTLGLLLKLKGYETHTRNSGREGIEAAEQLKPAVILLDIGMPGLDGFETCQLIRQQPWGHNIVIIALTGYGQPEDIQRTQHAGFNAHLVKPVSLAHITGLLRQWVSV</sequence>
<dbReference type="InterPro" id="IPR001789">
    <property type="entry name" value="Sig_transdc_resp-reg_receiver"/>
</dbReference>
<dbReference type="PROSITE" id="PS50110">
    <property type="entry name" value="RESPONSE_REGULATORY"/>
    <property type="match status" value="1"/>
</dbReference>
<dbReference type="InterPro" id="IPR035965">
    <property type="entry name" value="PAS-like_dom_sf"/>
</dbReference>
<feature type="domain" description="PAC" evidence="10">
    <location>
        <begin position="85"/>
        <end position="137"/>
    </location>
</feature>
<dbReference type="SMART" id="SM00065">
    <property type="entry name" value="GAF"/>
    <property type="match status" value="1"/>
</dbReference>
<comment type="caution">
    <text evidence="11">The sequence shown here is derived from an EMBL/GenBank/DDBJ whole genome shotgun (WGS) entry which is preliminary data.</text>
</comment>
<dbReference type="RefSeq" id="WP_152126393.1">
    <property type="nucleotide sequence ID" value="NZ_WELI01000011.1"/>
</dbReference>
<evidence type="ECO:0000256" key="5">
    <source>
        <dbReference type="ARBA" id="ARBA00022777"/>
    </source>
</evidence>
<dbReference type="InterPro" id="IPR011006">
    <property type="entry name" value="CheY-like_superfamily"/>
</dbReference>
<gene>
    <name evidence="11" type="ORF">F5984_22075</name>
</gene>
<dbReference type="InterPro" id="IPR001610">
    <property type="entry name" value="PAC"/>
</dbReference>
<dbReference type="Gene3D" id="3.30.450.40">
    <property type="match status" value="1"/>
</dbReference>
<feature type="domain" description="Response regulatory" evidence="8">
    <location>
        <begin position="1205"/>
        <end position="1321"/>
    </location>
</feature>